<comment type="caution">
    <text evidence="1">The sequence shown here is derived from an EMBL/GenBank/DDBJ whole genome shotgun (WGS) entry which is preliminary data.</text>
</comment>
<protein>
    <submittedName>
        <fullName evidence="1">Uncharacterized protein</fullName>
    </submittedName>
</protein>
<evidence type="ECO:0000313" key="1">
    <source>
        <dbReference type="EMBL" id="MDV3456017.1"/>
    </source>
</evidence>
<name>A0ABU3Y3M6_9SPHN</name>
<accession>A0ABU3Y3M6</accession>
<organism evidence="1 2">
    <name type="scientific">Sphingomonas agrestis</name>
    <dbReference type="NCBI Taxonomy" id="3080540"/>
    <lineage>
        <taxon>Bacteria</taxon>
        <taxon>Pseudomonadati</taxon>
        <taxon>Pseudomonadota</taxon>
        <taxon>Alphaproteobacteria</taxon>
        <taxon>Sphingomonadales</taxon>
        <taxon>Sphingomonadaceae</taxon>
        <taxon>Sphingomonas</taxon>
    </lineage>
</organism>
<proteinExistence type="predicted"/>
<sequence>MRARLLIALLYPLGLVVGQIPMAEASIGRWCGSGPAAPARGDPNPLPCHAILGCDRKSGRR</sequence>
<keyword evidence="2" id="KW-1185">Reference proteome</keyword>
<dbReference type="Proteomes" id="UP001273531">
    <property type="component" value="Unassembled WGS sequence"/>
</dbReference>
<dbReference type="RefSeq" id="WP_317225220.1">
    <property type="nucleotide sequence ID" value="NZ_JAWJEJ010000001.1"/>
</dbReference>
<dbReference type="EMBL" id="JAWJEJ010000001">
    <property type="protein sequence ID" value="MDV3456017.1"/>
    <property type="molecule type" value="Genomic_DNA"/>
</dbReference>
<evidence type="ECO:0000313" key="2">
    <source>
        <dbReference type="Proteomes" id="UP001273531"/>
    </source>
</evidence>
<gene>
    <name evidence="1" type="ORF">RZN05_03415</name>
</gene>
<reference evidence="1 2" key="1">
    <citation type="submission" date="2023-10" db="EMBL/GenBank/DDBJ databases">
        <title>Sphingomonas sp. HF-S4 16S ribosomal RNA gene Genome sequencing and assembly.</title>
        <authorList>
            <person name="Lee H."/>
        </authorList>
    </citation>
    <scope>NUCLEOTIDE SEQUENCE [LARGE SCALE GENOMIC DNA]</scope>
    <source>
        <strain evidence="1 2">HF-S4</strain>
    </source>
</reference>